<protein>
    <submittedName>
        <fullName evidence="1">Uncharacterized protein</fullName>
    </submittedName>
</protein>
<evidence type="ECO:0000313" key="2">
    <source>
        <dbReference type="Proteomes" id="UP000012081"/>
    </source>
</evidence>
<comment type="caution">
    <text evidence="1">The sequence shown here is derived from an EMBL/GenBank/DDBJ whole genome shotgun (WGS) entry which is preliminary data.</text>
</comment>
<dbReference type="Proteomes" id="UP000012081">
    <property type="component" value="Unassembled WGS sequence"/>
</dbReference>
<reference evidence="1 2" key="1">
    <citation type="submission" date="2013-03" db="EMBL/GenBank/DDBJ databases">
        <title>Assembly of a new bacterial strain Brevibacillus borstelensis AK1.</title>
        <authorList>
            <person name="Rajan I."/>
            <person name="PoliReddy D."/>
            <person name="Sugumar T."/>
            <person name="Rathinam K."/>
            <person name="Alqarawi S."/>
            <person name="Khalil A.B."/>
            <person name="Sivakumar N."/>
        </authorList>
    </citation>
    <scope>NUCLEOTIDE SEQUENCE [LARGE SCALE GENOMIC DNA]</scope>
    <source>
        <strain evidence="1 2">AK1</strain>
    </source>
</reference>
<keyword evidence="2" id="KW-1185">Reference proteome</keyword>
<proteinExistence type="predicted"/>
<name>M8EEU8_9BACL</name>
<gene>
    <name evidence="1" type="ORF">I532_00300</name>
</gene>
<organism evidence="1 2">
    <name type="scientific">Brevibacillus borstelensis AK1</name>
    <dbReference type="NCBI Taxonomy" id="1300222"/>
    <lineage>
        <taxon>Bacteria</taxon>
        <taxon>Bacillati</taxon>
        <taxon>Bacillota</taxon>
        <taxon>Bacilli</taxon>
        <taxon>Bacillales</taxon>
        <taxon>Paenibacillaceae</taxon>
        <taxon>Brevibacillus</taxon>
    </lineage>
</organism>
<dbReference type="EMBL" id="APBN01000001">
    <property type="protein sequence ID" value="EMT54000.1"/>
    <property type="molecule type" value="Genomic_DNA"/>
</dbReference>
<accession>M8EEU8</accession>
<sequence length="67" mass="7966">MKLYKGRIKSWEAIKDKKYVIDGSEVVKALVTIQYKKIEQERVKNKYSSFMVAPFMDVVFNLFKLLM</sequence>
<evidence type="ECO:0000313" key="1">
    <source>
        <dbReference type="EMBL" id="EMT54000.1"/>
    </source>
</evidence>
<dbReference type="AlphaFoldDB" id="M8EEU8"/>
<dbReference type="PATRIC" id="fig|1300222.3.peg.62"/>